<accession>A0A239HMW2</accession>
<dbReference type="Proteomes" id="UP000198432">
    <property type="component" value="Unassembled WGS sequence"/>
</dbReference>
<dbReference type="RefSeq" id="WP_089320091.1">
    <property type="nucleotide sequence ID" value="NZ_FZOQ01000014.1"/>
</dbReference>
<proteinExistence type="predicted"/>
<protein>
    <submittedName>
        <fullName evidence="1">Uncharacterized protein</fullName>
    </submittedName>
</protein>
<dbReference type="EMBL" id="FZOQ01000014">
    <property type="protein sequence ID" value="SNS82183.1"/>
    <property type="molecule type" value="Genomic_DNA"/>
</dbReference>
<evidence type="ECO:0000313" key="2">
    <source>
        <dbReference type="Proteomes" id="UP000198432"/>
    </source>
</evidence>
<reference evidence="2" key="1">
    <citation type="submission" date="2017-06" db="EMBL/GenBank/DDBJ databases">
        <authorList>
            <person name="Varghese N."/>
            <person name="Submissions S."/>
        </authorList>
    </citation>
    <scope>NUCLEOTIDE SEQUENCE [LARGE SCALE GENOMIC DNA]</scope>
    <source>
        <strain evidence="2">NKM1</strain>
    </source>
</reference>
<evidence type="ECO:0000313" key="1">
    <source>
        <dbReference type="EMBL" id="SNS82183.1"/>
    </source>
</evidence>
<dbReference type="OrthoDB" id="897157at2"/>
<organism evidence="1 2">
    <name type="scientific">Pontibacter ummariensis</name>
    <dbReference type="NCBI Taxonomy" id="1610492"/>
    <lineage>
        <taxon>Bacteria</taxon>
        <taxon>Pseudomonadati</taxon>
        <taxon>Bacteroidota</taxon>
        <taxon>Cytophagia</taxon>
        <taxon>Cytophagales</taxon>
        <taxon>Hymenobacteraceae</taxon>
        <taxon>Pontibacter</taxon>
    </lineage>
</organism>
<name>A0A239HMW2_9BACT</name>
<keyword evidence="2" id="KW-1185">Reference proteome</keyword>
<sequence length="87" mass="10153">MLTPHKTISVPQQLGIKLSYLAEQLDCTNETLLNNIKRDPKHRLYLKAFKIGPKEYRVNWEDAVDFIRRNTVGVEINLQQPEFKKSA</sequence>
<gene>
    <name evidence="1" type="ORF">SAMN06296052_11449</name>
</gene>
<dbReference type="AlphaFoldDB" id="A0A239HMW2"/>